<keyword evidence="2" id="KW-0808">Transferase</keyword>
<gene>
    <name evidence="2" type="ORF">DWU98_16540</name>
</gene>
<name>A0A370WU53_9GAMM</name>
<reference evidence="2 3" key="1">
    <citation type="submission" date="2018-07" db="EMBL/GenBank/DDBJ databases">
        <title>Dyella monticola sp. nov. and Dyella psychrodurans sp. nov. isolated from monsoon evergreen broad-leaved forest soil of Dinghu Mountain, China.</title>
        <authorList>
            <person name="Gao Z."/>
            <person name="Qiu L."/>
        </authorList>
    </citation>
    <scope>NUCLEOTIDE SEQUENCE [LARGE SCALE GENOMIC DNA]</scope>
    <source>
        <strain evidence="2 3">4G-K06</strain>
    </source>
</reference>
<dbReference type="RefSeq" id="WP_115496680.1">
    <property type="nucleotide sequence ID" value="NZ_QRBE01000011.1"/>
</dbReference>
<dbReference type="InterPro" id="IPR029044">
    <property type="entry name" value="Nucleotide-diphossugar_trans"/>
</dbReference>
<sequence length="1363" mass="150453">MIDDTSIEKNHATFRQMVADVEAAIACADWNQAIYLSGVAARWAWLNSCGIFASPELEALLTRIGSALPDHDACRRGEGKRHVVTVMSSAHDSGGHTRLATRWMALDKASRHTLVLILQDGIELPSLVTDLVAEGTVELVVLDDDSYVDRVLHLRKLLAQSDYAVLHIRPNDAIAVAALAGMAEPPPVLLEDHANHCFWIGASVANVVVSLHESGIRVATDRRGVPRAHINWVPMPLDYAKLDRAGSNDVRARRGIPHDAVLLMSSGAPYKFIPIDDISLSDLLEPILTARPDVHLLVVGPDADPANTHLAQRYPQRVHMVGFLNEAALTDCYNACDIYLESAPFPSGTALAEAAAVGRPILKFSPAQWRRCSFAVDIDAVPAPAYIWSDKEGYRQDLLYLIDHPEQRVVRGHFARASVRACHGDAMFLSTLEAAYACATHLPRITLDAAACAQRTELLDTLLLKMAKNAEEPKNEALALFSTMRASTPQERYTNWLAMQRLHASQIKLLQPTLREHDRVHVVVLDLDDDTAALAETSRSLGEQSLAACDIHVLKRGDCAPVHEGTEPDWITPFNVLASASRAEVLLTLRAGDTLSADALLLLAMRFMEQPSIACCYMDEDAHVEDGLFHPVFKPDLNLDLLRSYPYIGRALAVRGTALLLLGGLATAHPALSHYDFVLRVIEQCGLEAVGHLAEVTVHARLSYAAWLGSPAVTAHAATVVSAHLQRLGIAHAMQPGVLPGFNRVRYLHHRTPPVSIIIPTRDQLPLLNGLIDSLLNKTGYANYELLIVDNDSRDPAARAFLDGIERLNSPQLRVLRYPHPFNYSAINNFAAAQARGEYLILLNNDAAVLHSDWIDALLNHAQRPEVGIVGAKLHFPDGRIQHGGVVLGLRGAADHPFIGQPMEAHGYMQRLQVDQNYSAVSAACLMIRKSIYDQVGGLDEHDFKLAYNDIDLCLKVRQAGYLTVWTPYARLMHVGGASRSHGDALEQPGPQEAMYRKWLPLLANDPAYNHNLDLDDQGFDLDRRRIVAWQPFAKPISPRMYCVAADAHHRGHYRVRQPFLSMQRASIAEGAIADKPLTPITMERFGADTIVLQRQLSDAQLDSMRSYTAFSRAFKVYELDEYVAQAPLDGLDDATPEDMRRALHKAVALTDRLVVSTDRLAEQFGDLHTDIRVVPTRLPVHWWEGVRSERRVGKKPRVGWSGDAGDRRNLEVIADVVRDLADEVEWVFLGACPDALRPYIHEFHEGVSAASHPKKLASLNLDLALAPLDETLFNECKGSTPLLEYGACAIPVVCTDIVSYQGPLPVTRVTNRDSNWLEAIRMHLDDPAASGNAGDALRDAVVKDWLLTDDKALAWRDAWLPD</sequence>
<keyword evidence="3" id="KW-1185">Reference proteome</keyword>
<comment type="caution">
    <text evidence="2">The sequence shown here is derived from an EMBL/GenBank/DDBJ whole genome shotgun (WGS) entry which is preliminary data.</text>
</comment>
<dbReference type="OrthoDB" id="9179784at2"/>
<proteinExistence type="predicted"/>
<dbReference type="CDD" id="cd04186">
    <property type="entry name" value="GT_2_like_c"/>
    <property type="match status" value="1"/>
</dbReference>
<dbReference type="PANTHER" id="PTHR43179">
    <property type="entry name" value="RHAMNOSYLTRANSFERASE WBBL"/>
    <property type="match status" value="1"/>
</dbReference>
<dbReference type="SUPFAM" id="SSF53756">
    <property type="entry name" value="UDP-Glycosyltransferase/glycogen phosphorylase"/>
    <property type="match status" value="2"/>
</dbReference>
<dbReference type="Gene3D" id="3.40.50.2000">
    <property type="entry name" value="Glycogen Phosphorylase B"/>
    <property type="match status" value="2"/>
</dbReference>
<dbReference type="SUPFAM" id="SSF53448">
    <property type="entry name" value="Nucleotide-diphospho-sugar transferases"/>
    <property type="match status" value="2"/>
</dbReference>
<protein>
    <submittedName>
        <fullName evidence="2">Glycosyltransferase</fullName>
    </submittedName>
</protein>
<dbReference type="GO" id="GO:0016740">
    <property type="term" value="F:transferase activity"/>
    <property type="evidence" value="ECO:0007669"/>
    <property type="project" value="UniProtKB-KW"/>
</dbReference>
<evidence type="ECO:0000313" key="2">
    <source>
        <dbReference type="EMBL" id="RDS79673.1"/>
    </source>
</evidence>
<dbReference type="InterPro" id="IPR001173">
    <property type="entry name" value="Glyco_trans_2-like"/>
</dbReference>
<dbReference type="Proteomes" id="UP000254258">
    <property type="component" value="Unassembled WGS sequence"/>
</dbReference>
<dbReference type="Pfam" id="PF00535">
    <property type="entry name" value="Glycos_transf_2"/>
    <property type="match status" value="1"/>
</dbReference>
<dbReference type="EMBL" id="QRBE01000011">
    <property type="protein sequence ID" value="RDS79673.1"/>
    <property type="molecule type" value="Genomic_DNA"/>
</dbReference>
<dbReference type="Gene3D" id="3.90.550.10">
    <property type="entry name" value="Spore Coat Polysaccharide Biosynthesis Protein SpsA, Chain A"/>
    <property type="match status" value="2"/>
</dbReference>
<dbReference type="PANTHER" id="PTHR43179:SF7">
    <property type="entry name" value="RHAMNOSYLTRANSFERASE WBBL"/>
    <property type="match status" value="1"/>
</dbReference>
<feature type="domain" description="Glycosyltransferase 2-like" evidence="1">
    <location>
        <begin position="756"/>
        <end position="934"/>
    </location>
</feature>
<evidence type="ECO:0000259" key="1">
    <source>
        <dbReference type="Pfam" id="PF00535"/>
    </source>
</evidence>
<organism evidence="2 3">
    <name type="scientific">Dyella monticola</name>
    <dbReference type="NCBI Taxonomy" id="1927958"/>
    <lineage>
        <taxon>Bacteria</taxon>
        <taxon>Pseudomonadati</taxon>
        <taxon>Pseudomonadota</taxon>
        <taxon>Gammaproteobacteria</taxon>
        <taxon>Lysobacterales</taxon>
        <taxon>Rhodanobacteraceae</taxon>
        <taxon>Dyella</taxon>
    </lineage>
</organism>
<accession>A0A370WU53</accession>
<evidence type="ECO:0000313" key="3">
    <source>
        <dbReference type="Proteomes" id="UP000254258"/>
    </source>
</evidence>